<evidence type="ECO:0000256" key="1">
    <source>
        <dbReference type="SAM" id="MobiDB-lite"/>
    </source>
</evidence>
<dbReference type="Pfam" id="PF00536">
    <property type="entry name" value="SAM_1"/>
    <property type="match status" value="1"/>
</dbReference>
<protein>
    <recommendedName>
        <fullName evidence="2">SAM domain-containing protein</fullName>
    </recommendedName>
</protein>
<dbReference type="Proteomes" id="UP001634394">
    <property type="component" value="Unassembled WGS sequence"/>
</dbReference>
<feature type="compositionally biased region" description="Polar residues" evidence="1">
    <location>
        <begin position="286"/>
        <end position="298"/>
    </location>
</feature>
<sequence length="419" mass="48029">MEFVVSNTDYSVNEFYKRYSSQFPVLVVITEACHGSNLETTFSKGQVLRLTSSITKKRVVGYPMSMDLEHSQECWSIPLDKDITVVPVDQNLKAAGDEMPLPLILSRYKPPVVVEFPNKFLFPDYRHCRFMNLTSVHNVVCMIGNQIHCGKLDSNEIEVPTYRNDLRLRLISGLKNHSKEEFEVYCKRLDIKPLLKDVQGRHRALAVHNPEYERLGADFLITQPRSFHTIDKAYRINNNNKRNEVLKTTDDQKMSNILPSLFKNEVKPLSQPDDYLELLNHPVPTESETTTDRTMQNTSPPPIPPKSFRKEGVKSPSHQNDSNEISNPNISEGQASTNRNVTAFVSMNKSSISSYTIKKVEQTLKELRLQKHFKTFEEQMVDGKILSKLNEEILVKEFGLSRTEAIRLMSFVLEGHIPT</sequence>
<feature type="region of interest" description="Disordered" evidence="1">
    <location>
        <begin position="284"/>
        <end position="336"/>
    </location>
</feature>
<keyword evidence="4" id="KW-1185">Reference proteome</keyword>
<evidence type="ECO:0000313" key="3">
    <source>
        <dbReference type="EMBL" id="KAL3848504.1"/>
    </source>
</evidence>
<dbReference type="InterPro" id="IPR052281">
    <property type="entry name" value="GAREM"/>
</dbReference>
<dbReference type="Gene3D" id="1.10.150.50">
    <property type="entry name" value="Transcription Factor, Ets-1"/>
    <property type="match status" value="1"/>
</dbReference>
<reference evidence="3 4" key="1">
    <citation type="submission" date="2024-11" db="EMBL/GenBank/DDBJ databases">
        <title>Chromosome-level genome assembly of the freshwater bivalve Anodonta woodiana.</title>
        <authorList>
            <person name="Chen X."/>
        </authorList>
    </citation>
    <scope>NUCLEOTIDE SEQUENCE [LARGE SCALE GENOMIC DNA]</scope>
    <source>
        <strain evidence="3">MN2024</strain>
        <tissue evidence="3">Gills</tissue>
    </source>
</reference>
<dbReference type="InterPro" id="IPR013761">
    <property type="entry name" value="SAM/pointed_sf"/>
</dbReference>
<accession>A0ABD3UG57</accession>
<dbReference type="SUPFAM" id="SSF47769">
    <property type="entry name" value="SAM/Pointed domain"/>
    <property type="match status" value="1"/>
</dbReference>
<evidence type="ECO:0000259" key="2">
    <source>
        <dbReference type="Pfam" id="PF00536"/>
    </source>
</evidence>
<dbReference type="AlphaFoldDB" id="A0ABD3UG57"/>
<proteinExistence type="predicted"/>
<dbReference type="PANTHER" id="PTHR14454">
    <property type="entry name" value="GRB2-ASSOCIATED AND REGULATOR OF MAPK PROTEIN FAMILY MEMBER"/>
    <property type="match status" value="1"/>
</dbReference>
<organism evidence="3 4">
    <name type="scientific">Sinanodonta woodiana</name>
    <name type="common">Chinese pond mussel</name>
    <name type="synonym">Anodonta woodiana</name>
    <dbReference type="NCBI Taxonomy" id="1069815"/>
    <lineage>
        <taxon>Eukaryota</taxon>
        <taxon>Metazoa</taxon>
        <taxon>Spiralia</taxon>
        <taxon>Lophotrochozoa</taxon>
        <taxon>Mollusca</taxon>
        <taxon>Bivalvia</taxon>
        <taxon>Autobranchia</taxon>
        <taxon>Heteroconchia</taxon>
        <taxon>Palaeoheterodonta</taxon>
        <taxon>Unionida</taxon>
        <taxon>Unionoidea</taxon>
        <taxon>Unionidae</taxon>
        <taxon>Unioninae</taxon>
        <taxon>Sinanodonta</taxon>
    </lineage>
</organism>
<dbReference type="PANTHER" id="PTHR14454:SF11">
    <property type="entry name" value="SERRANO, ISOFORM F"/>
    <property type="match status" value="1"/>
</dbReference>
<feature type="domain" description="SAM" evidence="2">
    <location>
        <begin position="359"/>
        <end position="401"/>
    </location>
</feature>
<comment type="caution">
    <text evidence="3">The sequence shown here is derived from an EMBL/GenBank/DDBJ whole genome shotgun (WGS) entry which is preliminary data.</text>
</comment>
<dbReference type="InterPro" id="IPR001660">
    <property type="entry name" value="SAM"/>
</dbReference>
<dbReference type="CDD" id="cd09487">
    <property type="entry name" value="SAM_superfamily"/>
    <property type="match status" value="1"/>
</dbReference>
<dbReference type="EMBL" id="JBJQND010000016">
    <property type="protein sequence ID" value="KAL3848504.1"/>
    <property type="molecule type" value="Genomic_DNA"/>
</dbReference>
<feature type="compositionally biased region" description="Polar residues" evidence="1">
    <location>
        <begin position="316"/>
        <end position="336"/>
    </location>
</feature>
<evidence type="ECO:0000313" key="4">
    <source>
        <dbReference type="Proteomes" id="UP001634394"/>
    </source>
</evidence>
<name>A0ABD3UG57_SINWO</name>
<gene>
    <name evidence="3" type="ORF">ACJMK2_019356</name>
</gene>